<feature type="domain" description="Mandelate racemase/muconate lactonizing enzyme C-terminal" evidence="2">
    <location>
        <begin position="146"/>
        <end position="258"/>
    </location>
</feature>
<dbReference type="Gene3D" id="3.30.390.10">
    <property type="entry name" value="Enolase-like, N-terminal domain"/>
    <property type="match status" value="1"/>
</dbReference>
<organism evidence="3 4">
    <name type="scientific">Teichococcus oryzae</name>
    <dbReference type="NCBI Taxonomy" id="1608942"/>
    <lineage>
        <taxon>Bacteria</taxon>
        <taxon>Pseudomonadati</taxon>
        <taxon>Pseudomonadota</taxon>
        <taxon>Alphaproteobacteria</taxon>
        <taxon>Acetobacterales</taxon>
        <taxon>Roseomonadaceae</taxon>
        <taxon>Roseomonas</taxon>
    </lineage>
</organism>
<dbReference type="InterPro" id="IPR013341">
    <property type="entry name" value="Mandelate_racemase_N_dom"/>
</dbReference>
<dbReference type="SMART" id="SM00922">
    <property type="entry name" value="MR_MLE"/>
    <property type="match status" value="1"/>
</dbReference>
<evidence type="ECO:0000313" key="4">
    <source>
        <dbReference type="Proteomes" id="UP000322110"/>
    </source>
</evidence>
<dbReference type="CDD" id="cd03316">
    <property type="entry name" value="MR_like"/>
    <property type="match status" value="1"/>
</dbReference>
<dbReference type="SFLD" id="SFLDS00001">
    <property type="entry name" value="Enolase"/>
    <property type="match status" value="1"/>
</dbReference>
<sequence>MEDARGADRYPGGVTGMRITTLDFLGVQVTPKTNWCFLLVRTDAGLTGLGECTLANQEAALETEARRLAASVVGQDPLGRNRLCQVLPHAPGGLVAQTVQSAFEAALWDIAGQQAGAPLHRLLGGALRERLALYANINRGAQPRTPEGFAAAARRAVAEGFSAVKLAPFEPMVWQDAGGDAAAQRAAYAEGLDRIAAVREAVGPAVEVMVDAHWRFSAGGAAALVRDLAPLGLYWLECPVSEGNLPEIRRLRGMANDRGMRLAGAETLCGLAAYRPVIEAGCYDVLMPDIKHAGGHEEIRRIAALALTAGVEVAPHNPTGPVCHAHSLHLCATLANFLRLEVQFGETERFFTLVSGGEGLAFQGGAATLPTLPGLGIALREKEARHTPWQALERPWLDPRLG</sequence>
<dbReference type="Pfam" id="PF02746">
    <property type="entry name" value="MR_MLE_N"/>
    <property type="match status" value="1"/>
</dbReference>
<evidence type="ECO:0000259" key="2">
    <source>
        <dbReference type="SMART" id="SM00922"/>
    </source>
</evidence>
<dbReference type="AlphaFoldDB" id="A0A5B2TC06"/>
<dbReference type="PANTHER" id="PTHR48080">
    <property type="entry name" value="D-GALACTONATE DEHYDRATASE-RELATED"/>
    <property type="match status" value="1"/>
</dbReference>
<dbReference type="SUPFAM" id="SSF54826">
    <property type="entry name" value="Enolase N-terminal domain-like"/>
    <property type="match status" value="1"/>
</dbReference>
<reference evidence="3 4" key="1">
    <citation type="journal article" date="2015" name="Int. J. Syst. Evol. Microbiol.">
        <title>Roseomonas oryzae sp. nov., isolated from paddy rhizosphere soil.</title>
        <authorList>
            <person name="Ramaprasad E.V."/>
            <person name="Sasikala Ch."/>
            <person name="Ramana Ch.V."/>
        </authorList>
    </citation>
    <scope>NUCLEOTIDE SEQUENCE [LARGE SCALE GENOMIC DNA]</scope>
    <source>
        <strain evidence="3 4">KCTC 42542</strain>
    </source>
</reference>
<evidence type="ECO:0000256" key="1">
    <source>
        <dbReference type="ARBA" id="ARBA00023239"/>
    </source>
</evidence>
<dbReference type="PANTHER" id="PTHR48080:SF2">
    <property type="entry name" value="D-GALACTONATE DEHYDRATASE"/>
    <property type="match status" value="1"/>
</dbReference>
<dbReference type="Pfam" id="PF13378">
    <property type="entry name" value="MR_MLE_C"/>
    <property type="match status" value="1"/>
</dbReference>
<dbReference type="InterPro" id="IPR029017">
    <property type="entry name" value="Enolase-like_N"/>
</dbReference>
<dbReference type="Proteomes" id="UP000322110">
    <property type="component" value="Unassembled WGS sequence"/>
</dbReference>
<gene>
    <name evidence="3" type="ORF">F0Q34_19030</name>
</gene>
<dbReference type="InterPro" id="IPR029065">
    <property type="entry name" value="Enolase_C-like"/>
</dbReference>
<keyword evidence="4" id="KW-1185">Reference proteome</keyword>
<evidence type="ECO:0000313" key="3">
    <source>
        <dbReference type="EMBL" id="KAA2211613.1"/>
    </source>
</evidence>
<protein>
    <submittedName>
        <fullName evidence="3">Mandelate racemase/muconate lactonizing enzyme family protein</fullName>
    </submittedName>
</protein>
<dbReference type="InterPro" id="IPR036849">
    <property type="entry name" value="Enolase-like_C_sf"/>
</dbReference>
<accession>A0A5B2TC06</accession>
<dbReference type="Gene3D" id="3.20.20.120">
    <property type="entry name" value="Enolase-like C-terminal domain"/>
    <property type="match status" value="1"/>
</dbReference>
<dbReference type="InterPro" id="IPR034593">
    <property type="entry name" value="DgoD-like"/>
</dbReference>
<dbReference type="EMBL" id="VUKA01000019">
    <property type="protein sequence ID" value="KAA2211613.1"/>
    <property type="molecule type" value="Genomic_DNA"/>
</dbReference>
<comment type="caution">
    <text evidence="3">The sequence shown here is derived from an EMBL/GenBank/DDBJ whole genome shotgun (WGS) entry which is preliminary data.</text>
</comment>
<dbReference type="SUPFAM" id="SSF51604">
    <property type="entry name" value="Enolase C-terminal domain-like"/>
    <property type="match status" value="1"/>
</dbReference>
<keyword evidence="1" id="KW-0456">Lyase</keyword>
<dbReference type="GO" id="GO:0016829">
    <property type="term" value="F:lyase activity"/>
    <property type="evidence" value="ECO:0007669"/>
    <property type="project" value="UniProtKB-KW"/>
</dbReference>
<dbReference type="InterPro" id="IPR013342">
    <property type="entry name" value="Mandelate_racemase_C"/>
</dbReference>
<proteinExistence type="predicted"/>
<name>A0A5B2TC06_9PROT</name>
<dbReference type="SFLD" id="SFLDG00179">
    <property type="entry name" value="mandelate_racemase"/>
    <property type="match status" value="1"/>
</dbReference>